<dbReference type="Pfam" id="PF02709">
    <property type="entry name" value="Glyco_transf_7C"/>
    <property type="match status" value="1"/>
</dbReference>
<keyword evidence="1 4" id="KW-0808">Transferase</keyword>
<dbReference type="GO" id="GO:0016740">
    <property type="term" value="F:transferase activity"/>
    <property type="evidence" value="ECO:0007669"/>
    <property type="project" value="UniProtKB-KW"/>
</dbReference>
<dbReference type="InterPro" id="IPR050834">
    <property type="entry name" value="Glycosyltransf_2"/>
</dbReference>
<evidence type="ECO:0000256" key="1">
    <source>
        <dbReference type="ARBA" id="ARBA00022679"/>
    </source>
</evidence>
<dbReference type="InterPro" id="IPR027791">
    <property type="entry name" value="Galactosyl_T_C"/>
</dbReference>
<dbReference type="RefSeq" id="WP_203698557.1">
    <property type="nucleotide sequence ID" value="NZ_BAAALC010000088.1"/>
</dbReference>
<organism evidence="4 5">
    <name type="scientific">Catellatospora coxensis</name>
    <dbReference type="NCBI Taxonomy" id="310354"/>
    <lineage>
        <taxon>Bacteria</taxon>
        <taxon>Bacillati</taxon>
        <taxon>Actinomycetota</taxon>
        <taxon>Actinomycetes</taxon>
        <taxon>Micromonosporales</taxon>
        <taxon>Micromonosporaceae</taxon>
        <taxon>Catellatospora</taxon>
    </lineage>
</organism>
<comment type="caution">
    <text evidence="4">The sequence shown here is derived from an EMBL/GenBank/DDBJ whole genome shotgun (WGS) entry which is preliminary data.</text>
</comment>
<proteinExistence type="predicted"/>
<evidence type="ECO:0000259" key="3">
    <source>
        <dbReference type="Pfam" id="PF02709"/>
    </source>
</evidence>
<accession>A0A8J3KX31</accession>
<sequence>MLKCSVIVPTYNRRRLLRRTLDSLVRQDLPRAEYEVLVCDDGSADGTAELVAGYADRIDIRHLYQEDLGSRVSAARNMGITASRAEVCVFLDDGVVAGSGCLRAHVAAHEAADGPLALVGYVWAYTPRHDVPAEDGARMEQILDDADADALIAWLRAESRLPDLRDEYYAKYGDDFGDEPAPWSIFWTCNVSAPTTLIREVGKFDEAFRSWGGEDCDLGYRLHRAGAYFALSREAAAVHLPHPSAAKSGEGDNYQYMADKYRTPIMELLRRFTSMEVHPFNINDVIKAENLPSCAEYERQVTAR</sequence>
<evidence type="ECO:0000313" key="5">
    <source>
        <dbReference type="Proteomes" id="UP000630887"/>
    </source>
</evidence>
<feature type="domain" description="Glycosyltransferase 2-like" evidence="2">
    <location>
        <begin position="5"/>
        <end position="112"/>
    </location>
</feature>
<keyword evidence="5" id="KW-1185">Reference proteome</keyword>
<reference evidence="4 5" key="1">
    <citation type="submission" date="2021-01" db="EMBL/GenBank/DDBJ databases">
        <title>Whole genome shotgun sequence of Catellatospora coxensis NBRC 107359.</title>
        <authorList>
            <person name="Komaki H."/>
            <person name="Tamura T."/>
        </authorList>
    </citation>
    <scope>NUCLEOTIDE SEQUENCE [LARGE SCALE GENOMIC DNA]</scope>
    <source>
        <strain evidence="4 5">NBRC 107359</strain>
    </source>
</reference>
<dbReference type="InterPro" id="IPR029044">
    <property type="entry name" value="Nucleotide-diphossugar_trans"/>
</dbReference>
<protein>
    <submittedName>
        <fullName evidence="4">Glycosyl transferase</fullName>
    </submittedName>
</protein>
<dbReference type="AlphaFoldDB" id="A0A8J3KX31"/>
<dbReference type="EMBL" id="BONI01000094">
    <property type="protein sequence ID" value="GIG10587.1"/>
    <property type="molecule type" value="Genomic_DNA"/>
</dbReference>
<evidence type="ECO:0000313" key="4">
    <source>
        <dbReference type="EMBL" id="GIG10587.1"/>
    </source>
</evidence>
<dbReference type="SUPFAM" id="SSF53448">
    <property type="entry name" value="Nucleotide-diphospho-sugar transferases"/>
    <property type="match status" value="1"/>
</dbReference>
<dbReference type="PANTHER" id="PTHR43685:SF3">
    <property type="entry name" value="SLR2126 PROTEIN"/>
    <property type="match status" value="1"/>
</dbReference>
<dbReference type="Gene3D" id="3.90.550.10">
    <property type="entry name" value="Spore Coat Polysaccharide Biosynthesis Protein SpsA, Chain A"/>
    <property type="match status" value="1"/>
</dbReference>
<dbReference type="PANTHER" id="PTHR43685">
    <property type="entry name" value="GLYCOSYLTRANSFERASE"/>
    <property type="match status" value="1"/>
</dbReference>
<dbReference type="InterPro" id="IPR001173">
    <property type="entry name" value="Glyco_trans_2-like"/>
</dbReference>
<gene>
    <name evidence="4" type="ORF">Cco03nite_72870</name>
</gene>
<evidence type="ECO:0000259" key="2">
    <source>
        <dbReference type="Pfam" id="PF00535"/>
    </source>
</evidence>
<dbReference type="Proteomes" id="UP000630887">
    <property type="component" value="Unassembled WGS sequence"/>
</dbReference>
<name>A0A8J3KX31_9ACTN</name>
<dbReference type="Pfam" id="PF00535">
    <property type="entry name" value="Glycos_transf_2"/>
    <property type="match status" value="1"/>
</dbReference>
<feature type="domain" description="Galactosyltransferase C-terminal" evidence="3">
    <location>
        <begin position="181"/>
        <end position="227"/>
    </location>
</feature>